<dbReference type="GO" id="GO:0020037">
    <property type="term" value="F:heme binding"/>
    <property type="evidence" value="ECO:0007669"/>
    <property type="project" value="InterPro"/>
</dbReference>
<keyword evidence="3 8" id="KW-0349">Heme</keyword>
<evidence type="ECO:0000313" key="11">
    <source>
        <dbReference type="Proteomes" id="UP000431401"/>
    </source>
</evidence>
<dbReference type="EC" id="1.14.15.1" evidence="10"/>
<evidence type="ECO:0000256" key="8">
    <source>
        <dbReference type="RuleBase" id="RU000461"/>
    </source>
</evidence>
<keyword evidence="11" id="KW-1185">Reference proteome</keyword>
<evidence type="ECO:0000313" key="10">
    <source>
        <dbReference type="EMBL" id="MQY31592.1"/>
    </source>
</evidence>
<keyword evidence="6 8" id="KW-0408">Iron</keyword>
<evidence type="ECO:0000256" key="4">
    <source>
        <dbReference type="ARBA" id="ARBA00022723"/>
    </source>
</evidence>
<keyword evidence="5 8" id="KW-0560">Oxidoreductase</keyword>
<evidence type="ECO:0000256" key="6">
    <source>
        <dbReference type="ARBA" id="ARBA00023004"/>
    </source>
</evidence>
<dbReference type="GO" id="GO:0018683">
    <property type="term" value="F:camphor 5-monooxygenase activity"/>
    <property type="evidence" value="ECO:0007669"/>
    <property type="project" value="UniProtKB-EC"/>
</dbReference>
<reference evidence="10 11" key="1">
    <citation type="submission" date="2019-10" db="EMBL/GenBank/DDBJ databases">
        <title>Nocardia macrotermitis sp. nov. and Nocardia aurantia sp. nov., isolated from the gut of fungus growing-termite Macrotermes natalensis.</title>
        <authorList>
            <person name="Benndorf R."/>
            <person name="Schwitalla J."/>
            <person name="Martin K."/>
            <person name="De Beer W."/>
            <person name="Kaster A.-K."/>
            <person name="Vollmers J."/>
            <person name="Poulsen M."/>
            <person name="Beemelmanns C."/>
        </authorList>
    </citation>
    <scope>NUCLEOTIDE SEQUENCE [LARGE SCALE GENOMIC DNA]</scope>
    <source>
        <strain evidence="10 11">RB56</strain>
    </source>
</reference>
<dbReference type="InterPro" id="IPR002397">
    <property type="entry name" value="Cyt_P450_B"/>
</dbReference>
<dbReference type="InterPro" id="IPR036396">
    <property type="entry name" value="Cyt_P450_sf"/>
</dbReference>
<dbReference type="PRINTS" id="PR00385">
    <property type="entry name" value="P450"/>
</dbReference>
<dbReference type="PANTHER" id="PTHR46696:SF6">
    <property type="entry name" value="P450, PUTATIVE (EUROFUNG)-RELATED"/>
    <property type="match status" value="1"/>
</dbReference>
<gene>
    <name evidence="10" type="primary">camC</name>
    <name evidence="10" type="ORF">NRB56_72010</name>
</gene>
<dbReference type="CDD" id="cd11035">
    <property type="entry name" value="P450cam-like"/>
    <property type="match status" value="1"/>
</dbReference>
<dbReference type="FunFam" id="1.10.630.10:FF:000018">
    <property type="entry name" value="Cytochrome P450 monooxygenase"/>
    <property type="match status" value="1"/>
</dbReference>
<dbReference type="Proteomes" id="UP000431401">
    <property type="component" value="Unassembled WGS sequence"/>
</dbReference>
<dbReference type="PROSITE" id="PS00086">
    <property type="entry name" value="CYTOCHROME_P450"/>
    <property type="match status" value="1"/>
</dbReference>
<evidence type="ECO:0000256" key="3">
    <source>
        <dbReference type="ARBA" id="ARBA00022617"/>
    </source>
</evidence>
<dbReference type="InterPro" id="IPR017972">
    <property type="entry name" value="Cyt_P450_CS"/>
</dbReference>
<dbReference type="OrthoDB" id="3599725at2"/>
<dbReference type="RefSeq" id="WP_153348826.1">
    <property type="nucleotide sequence ID" value="NZ_WEGI01000021.1"/>
</dbReference>
<evidence type="ECO:0000256" key="1">
    <source>
        <dbReference type="ARBA" id="ARBA00001971"/>
    </source>
</evidence>
<comment type="cofactor">
    <cofactor evidence="1">
        <name>heme</name>
        <dbReference type="ChEBI" id="CHEBI:30413"/>
    </cofactor>
</comment>
<name>A0A7K0E2J3_9NOCA</name>
<evidence type="ECO:0000256" key="2">
    <source>
        <dbReference type="ARBA" id="ARBA00010617"/>
    </source>
</evidence>
<proteinExistence type="inferred from homology"/>
<dbReference type="PANTHER" id="PTHR46696">
    <property type="entry name" value="P450, PUTATIVE (EUROFUNG)-RELATED"/>
    <property type="match status" value="1"/>
</dbReference>
<keyword evidence="7 8" id="KW-0503">Monooxygenase</keyword>
<evidence type="ECO:0000256" key="9">
    <source>
        <dbReference type="SAM" id="MobiDB-lite"/>
    </source>
</evidence>
<evidence type="ECO:0000256" key="5">
    <source>
        <dbReference type="ARBA" id="ARBA00023002"/>
    </source>
</evidence>
<feature type="region of interest" description="Disordered" evidence="9">
    <location>
        <begin position="68"/>
        <end position="87"/>
    </location>
</feature>
<dbReference type="EMBL" id="WEGI01000021">
    <property type="protein sequence ID" value="MQY31592.1"/>
    <property type="molecule type" value="Genomic_DNA"/>
</dbReference>
<sequence>MKPELIEHFVAHFDHHDARLGADPLEVSREMRERCPVTHTDAHGGFWVVSDYDDARRILQDPATFTNSKSVRVPAGPETRPLPPLEYDPPEHMKYRNIISKAFSPKNIAALEPAIRALTVQLIEQFRAKGSCELVADLAAPLPTTIFTELMGLPNADAEKFHYWATMINHQAHEGEGAISAGEATAQTMDYLRVILDERRADPRDDIATALVQGEIDGAPITDDDLNHMALLLFLGGLDTVTSAMSFMFANLAQRPDLRQQILDNPEIIPAAVEEFLRFDPVIMIGRAVGADTEIGGCPVRADERVLINPIAVNRDPSQFEDPDVLDFSRDANRHLTFGIGPHRCVGSHLARLELKIVLEEFHARIPNYRVAEGHTLHRHMNQVNGLDALPLVWD</sequence>
<dbReference type="AlphaFoldDB" id="A0A7K0E2J3"/>
<dbReference type="SUPFAM" id="SSF48264">
    <property type="entry name" value="Cytochrome P450"/>
    <property type="match status" value="1"/>
</dbReference>
<evidence type="ECO:0000256" key="7">
    <source>
        <dbReference type="ARBA" id="ARBA00023033"/>
    </source>
</evidence>
<dbReference type="GO" id="GO:0005506">
    <property type="term" value="F:iron ion binding"/>
    <property type="evidence" value="ECO:0007669"/>
    <property type="project" value="InterPro"/>
</dbReference>
<dbReference type="InterPro" id="IPR001128">
    <property type="entry name" value="Cyt_P450"/>
</dbReference>
<dbReference type="PRINTS" id="PR00359">
    <property type="entry name" value="BP450"/>
</dbReference>
<accession>A0A7K0E2J3</accession>
<comment type="caution">
    <text evidence="10">The sequence shown here is derived from an EMBL/GenBank/DDBJ whole genome shotgun (WGS) entry which is preliminary data.</text>
</comment>
<dbReference type="Gene3D" id="1.10.630.10">
    <property type="entry name" value="Cytochrome P450"/>
    <property type="match status" value="1"/>
</dbReference>
<organism evidence="10 11">
    <name type="scientific">Nocardia aurantia</name>
    <dbReference type="NCBI Taxonomy" id="2585199"/>
    <lineage>
        <taxon>Bacteria</taxon>
        <taxon>Bacillati</taxon>
        <taxon>Actinomycetota</taxon>
        <taxon>Actinomycetes</taxon>
        <taxon>Mycobacteriales</taxon>
        <taxon>Nocardiaceae</taxon>
        <taxon>Nocardia</taxon>
    </lineage>
</organism>
<protein>
    <submittedName>
        <fullName evidence="10">Camphor 5-monooxygenase</fullName>
        <ecNumber evidence="10">1.14.15.1</ecNumber>
    </submittedName>
</protein>
<keyword evidence="4 8" id="KW-0479">Metal-binding</keyword>
<dbReference type="Pfam" id="PF00067">
    <property type="entry name" value="p450"/>
    <property type="match status" value="1"/>
</dbReference>
<comment type="similarity">
    <text evidence="2 8">Belongs to the cytochrome P450 family.</text>
</comment>